<protein>
    <submittedName>
        <fullName evidence="2">Nuclease-related domain-containing protein</fullName>
    </submittedName>
</protein>
<dbReference type="AlphaFoldDB" id="A0A1Y6BZD5"/>
<name>A0A1Y6BZD5_9BACT</name>
<evidence type="ECO:0000313" key="3">
    <source>
        <dbReference type="Proteomes" id="UP000192907"/>
    </source>
</evidence>
<reference evidence="3" key="1">
    <citation type="submission" date="2017-04" db="EMBL/GenBank/DDBJ databases">
        <authorList>
            <person name="Varghese N."/>
            <person name="Submissions S."/>
        </authorList>
    </citation>
    <scope>NUCLEOTIDE SEQUENCE [LARGE SCALE GENOMIC DNA]</scope>
    <source>
        <strain evidence="3">RKEM611</strain>
    </source>
</reference>
<evidence type="ECO:0000259" key="1">
    <source>
        <dbReference type="PROSITE" id="PS50965"/>
    </source>
</evidence>
<keyword evidence="3" id="KW-1185">Reference proteome</keyword>
<dbReference type="Pfam" id="PF08378">
    <property type="entry name" value="NERD"/>
    <property type="match status" value="1"/>
</dbReference>
<accession>A0A1Y6BZD5</accession>
<dbReference type="RefSeq" id="WP_132319492.1">
    <property type="nucleotide sequence ID" value="NZ_FWZT01000009.1"/>
</dbReference>
<feature type="domain" description="NERD" evidence="1">
    <location>
        <begin position="27"/>
        <end position="143"/>
    </location>
</feature>
<gene>
    <name evidence="2" type="ORF">SAMN06296036_10917</name>
</gene>
<proteinExistence type="predicted"/>
<dbReference type="Proteomes" id="UP000192907">
    <property type="component" value="Unassembled WGS sequence"/>
</dbReference>
<dbReference type="OrthoDB" id="5782056at2"/>
<organism evidence="2 3">
    <name type="scientific">Pseudobacteriovorax antillogorgiicola</name>
    <dbReference type="NCBI Taxonomy" id="1513793"/>
    <lineage>
        <taxon>Bacteria</taxon>
        <taxon>Pseudomonadati</taxon>
        <taxon>Bdellovibrionota</taxon>
        <taxon>Oligoflexia</taxon>
        <taxon>Oligoflexales</taxon>
        <taxon>Pseudobacteriovoracaceae</taxon>
        <taxon>Pseudobacteriovorax</taxon>
    </lineage>
</organism>
<dbReference type="EMBL" id="FWZT01000009">
    <property type="protein sequence ID" value="SMF28480.1"/>
    <property type="molecule type" value="Genomic_DNA"/>
</dbReference>
<dbReference type="InterPro" id="IPR011528">
    <property type="entry name" value="NERD"/>
</dbReference>
<sequence>MILSQWNLLKLARETFAPEVDRIAGETGEAMALASARKALRKLSCQSTVLESVRVPKAKGKGKLEIDLLVVSAYGVLALEVKHWGGNLNAQGQTWLQTRRDHDKSLKNPLPLMEEREAALQTWLKQRGLVIPKSRIHSLLVLSNPNVQLGRKLSSLKSIVRLEDLEQQIVARCDAPKKKFWQKRSKGSWDFSGLISLLGQLPTWDELVLHGGRRYWGDILGFKIEQQGKAALQRGDVQFLKVKAPRSFWSLWRAPSMKFKDWDGNVSSVSFAPQAKLILRHAGQQRDEEIDLIHIDTIKLGWKNQRYYDH</sequence>
<dbReference type="STRING" id="1513793.SAMN06296036_10917"/>
<dbReference type="PROSITE" id="PS50965">
    <property type="entry name" value="NERD"/>
    <property type="match status" value="1"/>
</dbReference>
<evidence type="ECO:0000313" key="2">
    <source>
        <dbReference type="EMBL" id="SMF28480.1"/>
    </source>
</evidence>
<dbReference type="PANTHER" id="PTHR35287">
    <property type="entry name" value="SI:ZFOS-911D5.4"/>
    <property type="match status" value="1"/>
</dbReference>
<dbReference type="PANTHER" id="PTHR35287:SF1">
    <property type="entry name" value="SI:ZFOS-911D5.4"/>
    <property type="match status" value="1"/>
</dbReference>